<dbReference type="EMBL" id="ABEU02000007">
    <property type="protein sequence ID" value="PNR51564.1"/>
    <property type="molecule type" value="Genomic_DNA"/>
</dbReference>
<gene>
    <name evidence="1" type="ORF">PHYPA_010751</name>
</gene>
<dbReference type="Gramene" id="Pp3c7_23380V3.1">
    <property type="protein sequence ID" value="PAC:32924465.CDS.1"/>
    <property type="gene ID" value="Pp3c7_23380"/>
</dbReference>
<dbReference type="EnsemblPlants" id="Pp3c7_23380V3.1">
    <property type="protein sequence ID" value="PAC:32924465.CDS.1"/>
    <property type="gene ID" value="Pp3c7_23380"/>
</dbReference>
<evidence type="ECO:0000313" key="3">
    <source>
        <dbReference type="Proteomes" id="UP000006727"/>
    </source>
</evidence>
<dbReference type="Gramene" id="Pp3c7_23380V3.2">
    <property type="protein sequence ID" value="PAC:32924466.CDS.1"/>
    <property type="gene ID" value="Pp3c7_23380"/>
</dbReference>
<organism evidence="1">
    <name type="scientific">Physcomitrium patens</name>
    <name type="common">Spreading-leaved earth moss</name>
    <name type="synonym">Physcomitrella patens</name>
    <dbReference type="NCBI Taxonomy" id="3218"/>
    <lineage>
        <taxon>Eukaryota</taxon>
        <taxon>Viridiplantae</taxon>
        <taxon>Streptophyta</taxon>
        <taxon>Embryophyta</taxon>
        <taxon>Bryophyta</taxon>
        <taxon>Bryophytina</taxon>
        <taxon>Bryopsida</taxon>
        <taxon>Funariidae</taxon>
        <taxon>Funariales</taxon>
        <taxon>Funariaceae</taxon>
        <taxon>Physcomitrium</taxon>
    </lineage>
</organism>
<dbReference type="InParanoid" id="A0A2K1KCQ1"/>
<reference evidence="1 3" key="1">
    <citation type="journal article" date="2008" name="Science">
        <title>The Physcomitrella genome reveals evolutionary insights into the conquest of land by plants.</title>
        <authorList>
            <person name="Rensing S."/>
            <person name="Lang D."/>
            <person name="Zimmer A."/>
            <person name="Terry A."/>
            <person name="Salamov A."/>
            <person name="Shapiro H."/>
            <person name="Nishiyama T."/>
            <person name="Perroud P.-F."/>
            <person name="Lindquist E."/>
            <person name="Kamisugi Y."/>
            <person name="Tanahashi T."/>
            <person name="Sakakibara K."/>
            <person name="Fujita T."/>
            <person name="Oishi K."/>
            <person name="Shin-I T."/>
            <person name="Kuroki Y."/>
            <person name="Toyoda A."/>
            <person name="Suzuki Y."/>
            <person name="Hashimoto A."/>
            <person name="Yamaguchi K."/>
            <person name="Sugano A."/>
            <person name="Kohara Y."/>
            <person name="Fujiyama A."/>
            <person name="Anterola A."/>
            <person name="Aoki S."/>
            <person name="Ashton N."/>
            <person name="Barbazuk W.B."/>
            <person name="Barker E."/>
            <person name="Bennetzen J."/>
            <person name="Bezanilla M."/>
            <person name="Blankenship R."/>
            <person name="Cho S.H."/>
            <person name="Dutcher S."/>
            <person name="Estelle M."/>
            <person name="Fawcett J.A."/>
            <person name="Gundlach H."/>
            <person name="Hanada K."/>
            <person name="Heyl A."/>
            <person name="Hicks K.A."/>
            <person name="Hugh J."/>
            <person name="Lohr M."/>
            <person name="Mayer K."/>
            <person name="Melkozernov A."/>
            <person name="Murata T."/>
            <person name="Nelson D."/>
            <person name="Pils B."/>
            <person name="Prigge M."/>
            <person name="Reiss B."/>
            <person name="Renner T."/>
            <person name="Rombauts S."/>
            <person name="Rushton P."/>
            <person name="Sanderfoot A."/>
            <person name="Schween G."/>
            <person name="Shiu S.-H."/>
            <person name="Stueber K."/>
            <person name="Theodoulou F.L."/>
            <person name="Tu H."/>
            <person name="Van de Peer Y."/>
            <person name="Verrier P.J."/>
            <person name="Waters E."/>
            <person name="Wood A."/>
            <person name="Yang L."/>
            <person name="Cove D."/>
            <person name="Cuming A."/>
            <person name="Hasebe M."/>
            <person name="Lucas S."/>
            <person name="Mishler D.B."/>
            <person name="Reski R."/>
            <person name="Grigoriev I."/>
            <person name="Quatrano R.S."/>
            <person name="Boore J.L."/>
        </authorList>
    </citation>
    <scope>NUCLEOTIDE SEQUENCE [LARGE SCALE GENOMIC DNA]</scope>
    <source>
        <strain evidence="2 3">cv. Gransden 2004</strain>
    </source>
</reference>
<dbReference type="EnsemblPlants" id="Pp3c7_23380V3.2">
    <property type="protein sequence ID" value="PAC:32924466.CDS.1"/>
    <property type="gene ID" value="Pp3c7_23380"/>
</dbReference>
<protein>
    <submittedName>
        <fullName evidence="1 2">Uncharacterized protein</fullName>
    </submittedName>
</protein>
<evidence type="ECO:0000313" key="2">
    <source>
        <dbReference type="EnsemblPlants" id="PAC:32924465.CDS.1"/>
    </source>
</evidence>
<evidence type="ECO:0000313" key="1">
    <source>
        <dbReference type="EMBL" id="PNR51564.1"/>
    </source>
</evidence>
<keyword evidence="3" id="KW-1185">Reference proteome</keyword>
<reference evidence="1 3" key="2">
    <citation type="journal article" date="2018" name="Plant J.">
        <title>The Physcomitrella patens chromosome-scale assembly reveals moss genome structure and evolution.</title>
        <authorList>
            <person name="Lang D."/>
            <person name="Ullrich K.K."/>
            <person name="Murat F."/>
            <person name="Fuchs J."/>
            <person name="Jenkins J."/>
            <person name="Haas F.B."/>
            <person name="Piednoel M."/>
            <person name="Gundlach H."/>
            <person name="Van Bel M."/>
            <person name="Meyberg R."/>
            <person name="Vives C."/>
            <person name="Morata J."/>
            <person name="Symeonidi A."/>
            <person name="Hiss M."/>
            <person name="Muchero W."/>
            <person name="Kamisugi Y."/>
            <person name="Saleh O."/>
            <person name="Blanc G."/>
            <person name="Decker E.L."/>
            <person name="van Gessel N."/>
            <person name="Grimwood J."/>
            <person name="Hayes R.D."/>
            <person name="Graham S.W."/>
            <person name="Gunter L.E."/>
            <person name="McDaniel S.F."/>
            <person name="Hoernstein S.N.W."/>
            <person name="Larsson A."/>
            <person name="Li F.W."/>
            <person name="Perroud P.F."/>
            <person name="Phillips J."/>
            <person name="Ranjan P."/>
            <person name="Rokshar D.S."/>
            <person name="Rothfels C.J."/>
            <person name="Schneider L."/>
            <person name="Shu S."/>
            <person name="Stevenson D.W."/>
            <person name="Thummler F."/>
            <person name="Tillich M."/>
            <person name="Villarreal Aguilar J.C."/>
            <person name="Widiez T."/>
            <person name="Wong G.K."/>
            <person name="Wymore A."/>
            <person name="Zhang Y."/>
            <person name="Zimmer A.D."/>
            <person name="Quatrano R.S."/>
            <person name="Mayer K.F.X."/>
            <person name="Goodstein D."/>
            <person name="Casacuberta J.M."/>
            <person name="Vandepoele K."/>
            <person name="Reski R."/>
            <person name="Cuming A.C."/>
            <person name="Tuskan G.A."/>
            <person name="Maumus F."/>
            <person name="Salse J."/>
            <person name="Schmutz J."/>
            <person name="Rensing S.A."/>
        </authorList>
    </citation>
    <scope>NUCLEOTIDE SEQUENCE [LARGE SCALE GENOMIC DNA]</scope>
    <source>
        <strain evidence="2 3">cv. Gransden 2004</strain>
    </source>
</reference>
<accession>A0A2K1KCQ1</accession>
<reference evidence="2" key="3">
    <citation type="submission" date="2020-12" db="UniProtKB">
        <authorList>
            <consortium name="EnsemblPlants"/>
        </authorList>
    </citation>
    <scope>IDENTIFICATION</scope>
</reference>
<dbReference type="AlphaFoldDB" id="A0A2K1KCQ1"/>
<sequence length="55" mass="5942">MDLASALACLLPRTLVTDSKLAHVKASNIGMRRFNSFSLIIEVAAGQLLIRISSQ</sequence>
<dbReference type="Proteomes" id="UP000006727">
    <property type="component" value="Chromosome 7"/>
</dbReference>
<name>A0A2K1KCQ1_PHYPA</name>
<proteinExistence type="predicted"/>